<dbReference type="EMBL" id="LDPZ01000034">
    <property type="protein sequence ID" value="KTQ91246.1"/>
    <property type="molecule type" value="Genomic_DNA"/>
</dbReference>
<accession>A0A175R7U1</accession>
<comment type="caution">
    <text evidence="14">The sequence shown here is derived from an EMBL/GenBank/DDBJ whole genome shotgun (WGS) entry which is preliminary data.</text>
</comment>
<organism evidence="14 15">
    <name type="scientific">Aureimonas ureilytica</name>
    <dbReference type="NCBI Taxonomy" id="401562"/>
    <lineage>
        <taxon>Bacteria</taxon>
        <taxon>Pseudomonadati</taxon>
        <taxon>Pseudomonadota</taxon>
        <taxon>Alphaproteobacteria</taxon>
        <taxon>Hyphomicrobiales</taxon>
        <taxon>Aurantimonadaceae</taxon>
        <taxon>Aureimonas</taxon>
    </lineage>
</organism>
<dbReference type="InterPro" id="IPR038591">
    <property type="entry name" value="NolW-like_sf"/>
</dbReference>
<dbReference type="GO" id="GO:0009279">
    <property type="term" value="C:cell outer membrane"/>
    <property type="evidence" value="ECO:0007669"/>
    <property type="project" value="UniProtKB-SubCell"/>
</dbReference>
<evidence type="ECO:0000313" key="15">
    <source>
        <dbReference type="Proteomes" id="UP000078272"/>
    </source>
</evidence>
<dbReference type="InterPro" id="IPR001775">
    <property type="entry name" value="GspD/PilQ"/>
</dbReference>
<keyword evidence="9" id="KW-0998">Cell outer membrane</keyword>
<dbReference type="Pfam" id="PF03958">
    <property type="entry name" value="Secretin_N"/>
    <property type="match status" value="2"/>
</dbReference>
<dbReference type="PATRIC" id="fig|401562.3.peg.2849"/>
<comment type="subcellular location">
    <subcellularLocation>
        <location evidence="1 10">Cell outer membrane</location>
    </subcellularLocation>
</comment>
<sequence>MTLLALTQLLSACTTATAPGTRTTEVRSGLEATRSLGKPRASRREGIFGSSFRRVPSEVVLSGGTAGGPASPRLYTQSGDKVTLNLVDVPIRTAANAIFVEILGGTFAMGDNVSGTVTLQTARPVSKQALVDSFQSVLAAKGLAIAKQGDTYSITSDTDAIHTGSVGMSRPGELQVGTGARIVPLKFVSALEMERILKPISPNGVMRADATRNILILNGTNDQIRSMQDAIKLFDVDWMRNQSAAIFPLSGGGDPNAIAKQLDAVYGGAEGPAQGTVRFVPSRELNSILVIAANRRLLDRARDYVAKFDYVASANGQQTFVYKVENRPAKELATIVQGMLSGIESSGVASGMTALRSSVGLRDSDTGSDGAAAGAISGIAAADTPAFGAAKMAVVADEPNNALIVVATKAQYDRLLPILTSSDRMANQVLIEAVIAEVTLNDQLKFGLRWFFEHGGGGKVKLSDAASGAVAAIAPGFSYMLAQANFQVVINALAAVTNVKVISSPTLTVLDNRTARLQIGDQVPIVTQTATATSASIDAPIVNRVEMKDTGVILSVTPRINSNGHVLLNIEQEVSDVVRTTSSGIDSPTIRQRKVSTTVAVDDGQSIALGGLVQDSREKGDDKVPVLGDVPVIGAAFRNRSDVKKRTELVIFIRPRVMRNGSEAEAVTREFRDNLARLGLDEGRPSTVQRITR</sequence>
<dbReference type="InterPro" id="IPR013356">
    <property type="entry name" value="T2SS_GspD"/>
</dbReference>
<evidence type="ECO:0008006" key="16">
    <source>
        <dbReference type="Google" id="ProtNLM"/>
    </source>
</evidence>
<dbReference type="AlphaFoldDB" id="A0A175R7U1"/>
<dbReference type="PRINTS" id="PR00811">
    <property type="entry name" value="BCTERIALGSPD"/>
</dbReference>
<keyword evidence="8" id="KW-0472">Membrane</keyword>
<dbReference type="InterPro" id="IPR005644">
    <property type="entry name" value="NolW-like"/>
</dbReference>
<evidence type="ECO:0000256" key="9">
    <source>
        <dbReference type="ARBA" id="ARBA00023237"/>
    </source>
</evidence>
<evidence type="ECO:0000256" key="8">
    <source>
        <dbReference type="ARBA" id="ARBA00023136"/>
    </source>
</evidence>
<evidence type="ECO:0000256" key="3">
    <source>
        <dbReference type="ARBA" id="ARBA00022448"/>
    </source>
</evidence>
<reference evidence="14 15" key="1">
    <citation type="journal article" date="2016" name="Front. Microbiol.">
        <title>Genomic Resource of Rice Seed Associated Bacteria.</title>
        <authorList>
            <person name="Midha S."/>
            <person name="Bansal K."/>
            <person name="Sharma S."/>
            <person name="Kumar N."/>
            <person name="Patil P.P."/>
            <person name="Chaudhry V."/>
            <person name="Patil P.B."/>
        </authorList>
    </citation>
    <scope>NUCLEOTIDE SEQUENCE [LARGE SCALE GENOMIC DNA]</scope>
    <source>
        <strain evidence="14 15">NS226</strain>
    </source>
</reference>
<dbReference type="InterPro" id="IPR004846">
    <property type="entry name" value="T2SS/T3SS_dom"/>
</dbReference>
<comment type="similarity">
    <text evidence="2">Belongs to the bacterial secretin family. GSP D subfamily.</text>
</comment>
<dbReference type="InterPro" id="IPR049371">
    <property type="entry name" value="GspD-like_N0"/>
</dbReference>
<dbReference type="Pfam" id="PF21305">
    <property type="entry name" value="type_II_gspD_N0"/>
    <property type="match status" value="1"/>
</dbReference>
<evidence type="ECO:0000256" key="7">
    <source>
        <dbReference type="ARBA" id="ARBA00022927"/>
    </source>
</evidence>
<evidence type="ECO:0000313" key="14">
    <source>
        <dbReference type="EMBL" id="KTQ91246.1"/>
    </source>
</evidence>
<keyword evidence="6" id="KW-0732">Signal</keyword>
<evidence type="ECO:0000259" key="13">
    <source>
        <dbReference type="Pfam" id="PF21305"/>
    </source>
</evidence>
<dbReference type="Proteomes" id="UP000078272">
    <property type="component" value="Unassembled WGS sequence"/>
</dbReference>
<dbReference type="PANTHER" id="PTHR30332">
    <property type="entry name" value="PROBABLE GENERAL SECRETION PATHWAY PROTEIN D"/>
    <property type="match status" value="1"/>
</dbReference>
<dbReference type="InterPro" id="IPR050810">
    <property type="entry name" value="Bact_Secretion_Sys_Channel"/>
</dbReference>
<dbReference type="NCBIfam" id="TIGR02517">
    <property type="entry name" value="type_II_gspD"/>
    <property type="match status" value="1"/>
</dbReference>
<feature type="domain" description="GspD-like N0" evidence="13">
    <location>
        <begin position="84"/>
        <end position="152"/>
    </location>
</feature>
<feature type="domain" description="Type II/III secretion system secretin-like" evidence="11">
    <location>
        <begin position="492"/>
        <end position="659"/>
    </location>
</feature>
<dbReference type="GO" id="GO:0015628">
    <property type="term" value="P:protein secretion by the type II secretion system"/>
    <property type="evidence" value="ECO:0007669"/>
    <property type="project" value="InterPro"/>
</dbReference>
<evidence type="ECO:0000256" key="6">
    <source>
        <dbReference type="ARBA" id="ARBA00022729"/>
    </source>
</evidence>
<evidence type="ECO:0000259" key="11">
    <source>
        <dbReference type="Pfam" id="PF00263"/>
    </source>
</evidence>
<dbReference type="GO" id="GO:0015627">
    <property type="term" value="C:type II protein secretion system complex"/>
    <property type="evidence" value="ECO:0007669"/>
    <property type="project" value="InterPro"/>
</dbReference>
<keyword evidence="5" id="KW-0812">Transmembrane</keyword>
<dbReference type="Pfam" id="PF00263">
    <property type="entry name" value="Secretin"/>
    <property type="match status" value="1"/>
</dbReference>
<dbReference type="PANTHER" id="PTHR30332:SF25">
    <property type="entry name" value="SECRETIN XPSD"/>
    <property type="match status" value="1"/>
</dbReference>
<keyword evidence="4" id="KW-1134">Transmembrane beta strand</keyword>
<dbReference type="Gene3D" id="3.55.50.30">
    <property type="match status" value="1"/>
</dbReference>
<proteinExistence type="inferred from homology"/>
<feature type="domain" description="NolW-like" evidence="12">
    <location>
        <begin position="319"/>
        <end position="421"/>
    </location>
</feature>
<keyword evidence="3 10" id="KW-0813">Transport</keyword>
<evidence type="ECO:0000256" key="1">
    <source>
        <dbReference type="ARBA" id="ARBA00004442"/>
    </source>
</evidence>
<evidence type="ECO:0000256" key="10">
    <source>
        <dbReference type="RuleBase" id="RU004004"/>
    </source>
</evidence>
<protein>
    <recommendedName>
        <fullName evidence="16">General secretion pathway protein GspD</fullName>
    </recommendedName>
</protein>
<evidence type="ECO:0000256" key="5">
    <source>
        <dbReference type="ARBA" id="ARBA00022692"/>
    </source>
</evidence>
<dbReference type="Gene3D" id="3.30.1370.120">
    <property type="match status" value="2"/>
</dbReference>
<gene>
    <name evidence="14" type="ORF">NS226_15690</name>
</gene>
<feature type="domain" description="NolW-like" evidence="12">
    <location>
        <begin position="181"/>
        <end position="239"/>
    </location>
</feature>
<name>A0A175R7U1_9HYPH</name>
<evidence type="ECO:0000256" key="4">
    <source>
        <dbReference type="ARBA" id="ARBA00022452"/>
    </source>
</evidence>
<evidence type="ECO:0000256" key="2">
    <source>
        <dbReference type="ARBA" id="ARBA00006980"/>
    </source>
</evidence>
<keyword evidence="7" id="KW-0653">Protein transport</keyword>
<evidence type="ECO:0000259" key="12">
    <source>
        <dbReference type="Pfam" id="PF03958"/>
    </source>
</evidence>